<dbReference type="AlphaFoldDB" id="A0A0C2WI18"/>
<dbReference type="EMBL" id="KN818474">
    <property type="protein sequence ID" value="KIL55773.1"/>
    <property type="molecule type" value="Genomic_DNA"/>
</dbReference>
<dbReference type="HOGENOM" id="CLU_065384_0_0_1"/>
<gene>
    <name evidence="1" type="ORF">M378DRAFT_569210</name>
</gene>
<accession>A0A0C2WI18</accession>
<organism evidence="1 2">
    <name type="scientific">Amanita muscaria (strain Koide BX008)</name>
    <dbReference type="NCBI Taxonomy" id="946122"/>
    <lineage>
        <taxon>Eukaryota</taxon>
        <taxon>Fungi</taxon>
        <taxon>Dikarya</taxon>
        <taxon>Basidiomycota</taxon>
        <taxon>Agaricomycotina</taxon>
        <taxon>Agaricomycetes</taxon>
        <taxon>Agaricomycetidae</taxon>
        <taxon>Agaricales</taxon>
        <taxon>Pluteineae</taxon>
        <taxon>Amanitaceae</taxon>
        <taxon>Amanita</taxon>
    </lineage>
</organism>
<protein>
    <submittedName>
        <fullName evidence="1">Uncharacterized protein</fullName>
    </submittedName>
</protein>
<keyword evidence="2" id="KW-1185">Reference proteome</keyword>
<sequence length="351" mass="40310">MFLRRSCTGNCAECILYSLKFEPYINVHHRSFLDFLQDSSRSRQYYISKRAGTRQYLDLIASSLVRYASTVIERYNDHKTHFRPRFHRLARRFPANIVLPVEEWQQALQPLLDLQTKLLTLPNFRCTWEFLPCTECTGFDIMRHLLLHLAFLLGASDHVLNSALMAESHADGSEEMHSSVMPSILTKTDTNALEKHLNACLSSLLPRLRRRKLGISLDTDTIQLVCSLLCFDHAEIAMKLRSILDAQNLMDVIDEYFCSDYSPDISCKAVHLALEIYARVPVLPRSLFSRGTVGPHNVVWPTSRADFPKTEVSTLLFCRLRDCFMSEVIVPIWVYLQNSRPQLHCAGIMGL</sequence>
<reference evidence="1 2" key="1">
    <citation type="submission" date="2014-04" db="EMBL/GenBank/DDBJ databases">
        <title>Evolutionary Origins and Diversification of the Mycorrhizal Mutualists.</title>
        <authorList>
            <consortium name="DOE Joint Genome Institute"/>
            <consortium name="Mycorrhizal Genomics Consortium"/>
            <person name="Kohler A."/>
            <person name="Kuo A."/>
            <person name="Nagy L.G."/>
            <person name="Floudas D."/>
            <person name="Copeland A."/>
            <person name="Barry K.W."/>
            <person name="Cichocki N."/>
            <person name="Veneault-Fourrey C."/>
            <person name="LaButti K."/>
            <person name="Lindquist E.A."/>
            <person name="Lipzen A."/>
            <person name="Lundell T."/>
            <person name="Morin E."/>
            <person name="Murat C."/>
            <person name="Riley R."/>
            <person name="Ohm R."/>
            <person name="Sun H."/>
            <person name="Tunlid A."/>
            <person name="Henrissat B."/>
            <person name="Grigoriev I.V."/>
            <person name="Hibbett D.S."/>
            <person name="Martin F."/>
        </authorList>
    </citation>
    <scope>NUCLEOTIDE SEQUENCE [LARGE SCALE GENOMIC DNA]</scope>
    <source>
        <strain evidence="1 2">Koide BX008</strain>
    </source>
</reference>
<dbReference type="InParanoid" id="A0A0C2WI18"/>
<proteinExistence type="predicted"/>
<name>A0A0C2WI18_AMAMK</name>
<dbReference type="Proteomes" id="UP000054549">
    <property type="component" value="Unassembled WGS sequence"/>
</dbReference>
<evidence type="ECO:0000313" key="2">
    <source>
        <dbReference type="Proteomes" id="UP000054549"/>
    </source>
</evidence>
<evidence type="ECO:0000313" key="1">
    <source>
        <dbReference type="EMBL" id="KIL55773.1"/>
    </source>
</evidence>